<dbReference type="Pfam" id="PF00168">
    <property type="entry name" value="C2"/>
    <property type="match status" value="1"/>
</dbReference>
<name>A0A420J104_9PEZI</name>
<dbReference type="InterPro" id="IPR000008">
    <property type="entry name" value="C2_dom"/>
</dbReference>
<dbReference type="PROSITE" id="PS50004">
    <property type="entry name" value="C2"/>
    <property type="match status" value="1"/>
</dbReference>
<protein>
    <submittedName>
        <fullName evidence="3">Putative c2 domain containing protein</fullName>
    </submittedName>
</protein>
<dbReference type="Proteomes" id="UP000283383">
    <property type="component" value="Unassembled WGS sequence"/>
</dbReference>
<accession>A0A420J104</accession>
<organism evidence="3 4">
    <name type="scientific">Golovinomyces cichoracearum</name>
    <dbReference type="NCBI Taxonomy" id="62708"/>
    <lineage>
        <taxon>Eukaryota</taxon>
        <taxon>Fungi</taxon>
        <taxon>Dikarya</taxon>
        <taxon>Ascomycota</taxon>
        <taxon>Pezizomycotina</taxon>
        <taxon>Leotiomycetes</taxon>
        <taxon>Erysiphales</taxon>
        <taxon>Erysiphaceae</taxon>
        <taxon>Golovinomyces</taxon>
    </lineage>
</organism>
<feature type="region of interest" description="Disordered" evidence="1">
    <location>
        <begin position="404"/>
        <end position="443"/>
    </location>
</feature>
<feature type="compositionally biased region" description="Polar residues" evidence="1">
    <location>
        <begin position="406"/>
        <end position="433"/>
    </location>
</feature>
<dbReference type="SUPFAM" id="SSF49562">
    <property type="entry name" value="C2 domain (Calcium/lipid-binding domain, CaLB)"/>
    <property type="match status" value="1"/>
</dbReference>
<dbReference type="InterPro" id="IPR035892">
    <property type="entry name" value="C2_domain_sf"/>
</dbReference>
<feature type="region of interest" description="Disordered" evidence="1">
    <location>
        <begin position="297"/>
        <end position="319"/>
    </location>
</feature>
<dbReference type="AlphaFoldDB" id="A0A420J104"/>
<dbReference type="EMBL" id="MCBQ01004561">
    <property type="protein sequence ID" value="RKF80444.1"/>
    <property type="molecule type" value="Genomic_DNA"/>
</dbReference>
<evidence type="ECO:0000313" key="4">
    <source>
        <dbReference type="Proteomes" id="UP000283383"/>
    </source>
</evidence>
<feature type="compositionally biased region" description="Polar residues" evidence="1">
    <location>
        <begin position="365"/>
        <end position="390"/>
    </location>
</feature>
<dbReference type="PANTHER" id="PTHR47052:SF3">
    <property type="entry name" value="INGRESSION PROTEIN 1"/>
    <property type="match status" value="1"/>
</dbReference>
<dbReference type="STRING" id="62708.A0A420J104"/>
<feature type="compositionally biased region" description="Polar residues" evidence="1">
    <location>
        <begin position="346"/>
        <end position="357"/>
    </location>
</feature>
<dbReference type="PANTHER" id="PTHR47052">
    <property type="entry name" value="CONSERVED SERINE PROLINE-RICH PROTEIN (AFU_ORTHOLOGUE AFUA_2G01790)"/>
    <property type="match status" value="1"/>
</dbReference>
<feature type="compositionally biased region" description="Polar residues" evidence="1">
    <location>
        <begin position="194"/>
        <end position="204"/>
    </location>
</feature>
<reference evidence="3 4" key="1">
    <citation type="journal article" date="2018" name="BMC Genomics">
        <title>Comparative genome analyses reveal sequence features reflecting distinct modes of host-adaptation between dicot and monocot powdery mildew.</title>
        <authorList>
            <person name="Wu Y."/>
            <person name="Ma X."/>
            <person name="Pan Z."/>
            <person name="Kale S.D."/>
            <person name="Song Y."/>
            <person name="King H."/>
            <person name="Zhang Q."/>
            <person name="Presley C."/>
            <person name="Deng X."/>
            <person name="Wei C.I."/>
            <person name="Xiao S."/>
        </authorList>
    </citation>
    <scope>NUCLEOTIDE SEQUENCE [LARGE SCALE GENOMIC DNA]</scope>
    <source>
        <strain evidence="3">UMSG3</strain>
    </source>
</reference>
<dbReference type="Gene3D" id="2.60.40.150">
    <property type="entry name" value="C2 domain"/>
    <property type="match status" value="1"/>
</dbReference>
<feature type="compositionally biased region" description="Basic residues" evidence="1">
    <location>
        <begin position="299"/>
        <end position="310"/>
    </location>
</feature>
<evidence type="ECO:0000313" key="3">
    <source>
        <dbReference type="EMBL" id="RKF80444.1"/>
    </source>
</evidence>
<feature type="region of interest" description="Disordered" evidence="1">
    <location>
        <begin position="179"/>
        <end position="223"/>
    </location>
</feature>
<sequence length="443" mass="48992">MATNIKRHGIKNMHTAGIFSDMTVDGPKIGTLTVVVNRAKNLPDRKTIGKQNPYCAARLGKEAKRTETDHRGGQTPKWSKLKLMDLHGYCVEGSGATLHVFNEDKRTDLIGETRIDLKEIIIPGGGQNALWYNLKCKGKYAGEVRAEITYTDTRPGQEKTAKTNQISFPDDIQASSLHLSSNKSIQNPPDLYTYTESENTNGKSPITGRSPIKCHDQESRRRNHRQILSKNYSCSFTEKNDSKIPQLKASKCAQNTQNAICSGSNGALPEISRVVSTSLPQQSPDGQHDKLERNLQEKKSRRAIHHRGQKNPRSLKNYTPYEIPSIENLGILPDLGESPPPPPIHGSSTLRSHNCSSRAPAVFSIQASSSDTDSGSKIQSHASSYKTSPTADLQPLLESYSRRGCYQTNNITQNQSNFQSLGSDNSQESSPQQRKLGKIYHKG</sequence>
<proteinExistence type="predicted"/>
<dbReference type="SMART" id="SM00239">
    <property type="entry name" value="C2"/>
    <property type="match status" value="1"/>
</dbReference>
<comment type="caution">
    <text evidence="3">The sequence shown here is derived from an EMBL/GenBank/DDBJ whole genome shotgun (WGS) entry which is preliminary data.</text>
</comment>
<evidence type="ECO:0000259" key="2">
    <source>
        <dbReference type="PROSITE" id="PS50004"/>
    </source>
</evidence>
<evidence type="ECO:0000256" key="1">
    <source>
        <dbReference type="SAM" id="MobiDB-lite"/>
    </source>
</evidence>
<keyword evidence="4" id="KW-1185">Reference proteome</keyword>
<feature type="region of interest" description="Disordered" evidence="1">
    <location>
        <begin position="332"/>
        <end position="390"/>
    </location>
</feature>
<dbReference type="InterPro" id="IPR052981">
    <property type="entry name" value="Ingression_C2_domain"/>
</dbReference>
<gene>
    <name evidence="3" type="ORF">GcM3_045014</name>
</gene>
<feature type="domain" description="C2" evidence="2">
    <location>
        <begin position="12"/>
        <end position="132"/>
    </location>
</feature>